<gene>
    <name evidence="1" type="ORF">HOLleu_13786</name>
</gene>
<protein>
    <submittedName>
        <fullName evidence="1">Uncharacterized protein</fullName>
    </submittedName>
</protein>
<proteinExistence type="predicted"/>
<evidence type="ECO:0000313" key="1">
    <source>
        <dbReference type="EMBL" id="KAJ8039701.1"/>
    </source>
</evidence>
<accession>A0A9Q1C6N5</accession>
<keyword evidence="2" id="KW-1185">Reference proteome</keyword>
<name>A0A9Q1C6N5_HOLLE</name>
<evidence type="ECO:0000313" key="2">
    <source>
        <dbReference type="Proteomes" id="UP001152320"/>
    </source>
</evidence>
<dbReference type="OrthoDB" id="446890at2759"/>
<comment type="caution">
    <text evidence="1">The sequence shown here is derived from an EMBL/GenBank/DDBJ whole genome shotgun (WGS) entry which is preliminary data.</text>
</comment>
<reference evidence="1" key="1">
    <citation type="submission" date="2021-10" db="EMBL/GenBank/DDBJ databases">
        <title>Tropical sea cucumber genome reveals ecological adaptation and Cuvierian tubules defense mechanism.</title>
        <authorList>
            <person name="Chen T."/>
        </authorList>
    </citation>
    <scope>NUCLEOTIDE SEQUENCE</scope>
    <source>
        <strain evidence="1">Nanhai2018</strain>
        <tissue evidence="1">Muscle</tissue>
    </source>
</reference>
<dbReference type="Proteomes" id="UP001152320">
    <property type="component" value="Chromosome 6"/>
</dbReference>
<organism evidence="1 2">
    <name type="scientific">Holothuria leucospilota</name>
    <name type="common">Black long sea cucumber</name>
    <name type="synonym">Mertensiothuria leucospilota</name>
    <dbReference type="NCBI Taxonomy" id="206669"/>
    <lineage>
        <taxon>Eukaryota</taxon>
        <taxon>Metazoa</taxon>
        <taxon>Echinodermata</taxon>
        <taxon>Eleutherozoa</taxon>
        <taxon>Echinozoa</taxon>
        <taxon>Holothuroidea</taxon>
        <taxon>Aspidochirotacea</taxon>
        <taxon>Aspidochirotida</taxon>
        <taxon>Holothuriidae</taxon>
        <taxon>Holothuria</taxon>
    </lineage>
</organism>
<dbReference type="AlphaFoldDB" id="A0A9Q1C6N5"/>
<sequence>MIRNMCSCSSEASVRVVNHAEASMEDKWKTAQTIYEFELDDIDGNSVSMEKYRNLGAMQILSHTLSANMAYSSICLPRLRPTETMPTLSTNF</sequence>
<dbReference type="EMBL" id="JAIZAY010000006">
    <property type="protein sequence ID" value="KAJ8039701.1"/>
    <property type="molecule type" value="Genomic_DNA"/>
</dbReference>